<keyword evidence="3" id="KW-1185">Reference proteome</keyword>
<name>A0A5M6CHS0_9BACT</name>
<dbReference type="InterPro" id="IPR022134">
    <property type="entry name" value="DUF3667"/>
</dbReference>
<keyword evidence="1" id="KW-0812">Transmembrane</keyword>
<comment type="caution">
    <text evidence="2">The sequence shown here is derived from an EMBL/GenBank/DDBJ whole genome shotgun (WGS) entry which is preliminary data.</text>
</comment>
<evidence type="ECO:0000313" key="2">
    <source>
        <dbReference type="EMBL" id="KAA5534751.1"/>
    </source>
</evidence>
<evidence type="ECO:0000313" key="3">
    <source>
        <dbReference type="Proteomes" id="UP000323632"/>
    </source>
</evidence>
<protein>
    <submittedName>
        <fullName evidence="2">DUF3667 domain-containing protein</fullName>
    </submittedName>
</protein>
<feature type="transmembrane region" description="Helical" evidence="1">
    <location>
        <begin position="314"/>
        <end position="338"/>
    </location>
</feature>
<reference evidence="2 3" key="1">
    <citation type="submission" date="2019-09" db="EMBL/GenBank/DDBJ databases">
        <title>Genome sequence and assembly of Taibaiella sp.</title>
        <authorList>
            <person name="Chhetri G."/>
        </authorList>
    </citation>
    <scope>NUCLEOTIDE SEQUENCE [LARGE SCALE GENOMIC DNA]</scope>
    <source>
        <strain evidence="2 3">KVB11</strain>
    </source>
</reference>
<dbReference type="EMBL" id="VWSH01000002">
    <property type="protein sequence ID" value="KAA5534751.1"/>
    <property type="molecule type" value="Genomic_DNA"/>
</dbReference>
<dbReference type="Proteomes" id="UP000323632">
    <property type="component" value="Unassembled WGS sequence"/>
</dbReference>
<evidence type="ECO:0000256" key="1">
    <source>
        <dbReference type="SAM" id="Phobius"/>
    </source>
</evidence>
<dbReference type="RefSeq" id="WP_150032430.1">
    <property type="nucleotide sequence ID" value="NZ_VWSH01000002.1"/>
</dbReference>
<feature type="transmembrane region" description="Helical" evidence="1">
    <location>
        <begin position="272"/>
        <end position="294"/>
    </location>
</feature>
<keyword evidence="1" id="KW-1133">Transmembrane helix</keyword>
<keyword evidence="1" id="KW-0472">Membrane</keyword>
<organism evidence="2 3">
    <name type="scientific">Taibaiella lutea</name>
    <dbReference type="NCBI Taxonomy" id="2608001"/>
    <lineage>
        <taxon>Bacteria</taxon>
        <taxon>Pseudomonadati</taxon>
        <taxon>Bacteroidota</taxon>
        <taxon>Chitinophagia</taxon>
        <taxon>Chitinophagales</taxon>
        <taxon>Chitinophagaceae</taxon>
        <taxon>Taibaiella</taxon>
    </lineage>
</organism>
<dbReference type="AlphaFoldDB" id="A0A5M6CHS0"/>
<proteinExistence type="predicted"/>
<gene>
    <name evidence="2" type="ORF">F0919_09070</name>
</gene>
<feature type="transmembrane region" description="Helical" evidence="1">
    <location>
        <begin position="242"/>
        <end position="266"/>
    </location>
</feature>
<sequence>MGKHHLRKDKTCENCGHTVEERYCSRCGQENVETRQTFGHLVRHFMEDLTHYESNFWKTIKYLLFRPALLTQHYLSGKRMTYVAPVRLYLFISFIAFFLPAIIPNLNEKYERKLNPEISRSTYSTVQKELDSLKGIEHDTINLLGEDAKITTSNIGGFQTAEEYDSAQNALPVKERDKGLTYFLNRQFLDAGHNLSTEETKKEFIEGVKHNFPKVLFIYLPLFAFIVWLFHGKKRWYYFDHAIFTLHNFSFLLLISTIFTVISHLIPWHYIVNPAVITFLTFIIGWFWSVYYFYRGHRKLYKESMGTSFFKATIIIFLNSIVFTVLMIGFVLLMMFSIH</sequence>
<feature type="transmembrane region" description="Helical" evidence="1">
    <location>
        <begin position="212"/>
        <end position="230"/>
    </location>
</feature>
<accession>A0A5M6CHS0</accession>
<dbReference type="Pfam" id="PF12412">
    <property type="entry name" value="DUF3667"/>
    <property type="match status" value="1"/>
</dbReference>
<feature type="transmembrane region" description="Helical" evidence="1">
    <location>
        <begin position="88"/>
        <end position="106"/>
    </location>
</feature>